<dbReference type="InterPro" id="IPR037997">
    <property type="entry name" value="Dgk1-like"/>
</dbReference>
<dbReference type="AlphaFoldDB" id="A0A0F9NSY1"/>
<feature type="transmembrane region" description="Helical" evidence="1">
    <location>
        <begin position="199"/>
        <end position="224"/>
    </location>
</feature>
<feature type="transmembrane region" description="Helical" evidence="1">
    <location>
        <begin position="313"/>
        <end position="342"/>
    </location>
</feature>
<feature type="transmembrane region" description="Helical" evidence="1">
    <location>
        <begin position="140"/>
        <end position="158"/>
    </location>
</feature>
<comment type="caution">
    <text evidence="2">The sequence shown here is derived from an EMBL/GenBank/DDBJ whole genome shotgun (WGS) entry which is preliminary data.</text>
</comment>
<dbReference type="PANTHER" id="PTHR31303:SF1">
    <property type="entry name" value="CTP-DEPENDENT DIACYLGLYCEROL KINASE 1"/>
    <property type="match status" value="1"/>
</dbReference>
<name>A0A0F9NSY1_9ZZZZ</name>
<accession>A0A0F9NSY1</accession>
<gene>
    <name evidence="2" type="ORF">LCGC14_0913130</name>
</gene>
<proteinExistence type="predicted"/>
<sequence>MDYWTSVDELYNTTLSLSFFVLAILMFYIGRKGYKTGNRPGGVSTIISGVLFIIFGYYNSTVRFFVYPYNGFMVWWIGIVLLLNGIFFKIIRIDVNKLNSEGYNPDKKKSIIRRYVETMTSENFYREKITFKMELIRKSFHLTGFLLLVVYFGFYPLYPLTLIISDSVIQLINDIGPLYTLLWGDLSLFPFVRGEFLPIIYLTMMALIGALMFAIISDLIRILWSPEYSVFNFLTRSMLRTKEKNASGPQIYIITGFIFSYMLYMAGLIHILSFFSGVLIACLSDAAAALIGQRYGKHKVKVRSKDTKSIEGFVAGVVVAYIVGFILVGPIYAIIGAVIFFITDYFPIFTADNLLNPIFIPIGIQLFILILGFPVGWWP</sequence>
<protein>
    <recommendedName>
        <fullName evidence="3">Phosphatidate cytidylyltransferase</fullName>
    </recommendedName>
</protein>
<evidence type="ECO:0000313" key="2">
    <source>
        <dbReference type="EMBL" id="KKN22630.1"/>
    </source>
</evidence>
<organism evidence="2">
    <name type="scientific">marine sediment metagenome</name>
    <dbReference type="NCBI Taxonomy" id="412755"/>
    <lineage>
        <taxon>unclassified sequences</taxon>
        <taxon>metagenomes</taxon>
        <taxon>ecological metagenomes</taxon>
    </lineage>
</organism>
<feature type="transmembrane region" description="Helical" evidence="1">
    <location>
        <begin position="245"/>
        <end position="264"/>
    </location>
</feature>
<feature type="transmembrane region" description="Helical" evidence="1">
    <location>
        <begin position="354"/>
        <end position="378"/>
    </location>
</feature>
<evidence type="ECO:0000256" key="1">
    <source>
        <dbReference type="SAM" id="Phobius"/>
    </source>
</evidence>
<keyword evidence="1" id="KW-0472">Membrane</keyword>
<feature type="transmembrane region" description="Helical" evidence="1">
    <location>
        <begin position="41"/>
        <end position="60"/>
    </location>
</feature>
<dbReference type="PANTHER" id="PTHR31303">
    <property type="entry name" value="CTP-DEPENDENT DIACYLGLYCEROL KINASE 1"/>
    <property type="match status" value="1"/>
</dbReference>
<reference evidence="2" key="1">
    <citation type="journal article" date="2015" name="Nature">
        <title>Complex archaea that bridge the gap between prokaryotes and eukaryotes.</title>
        <authorList>
            <person name="Spang A."/>
            <person name="Saw J.H."/>
            <person name="Jorgensen S.L."/>
            <person name="Zaremba-Niedzwiedzka K."/>
            <person name="Martijn J."/>
            <person name="Lind A.E."/>
            <person name="van Eijk R."/>
            <person name="Schleper C."/>
            <person name="Guy L."/>
            <person name="Ettema T.J."/>
        </authorList>
    </citation>
    <scope>NUCLEOTIDE SEQUENCE</scope>
</reference>
<evidence type="ECO:0008006" key="3">
    <source>
        <dbReference type="Google" id="ProtNLM"/>
    </source>
</evidence>
<keyword evidence="1" id="KW-0812">Transmembrane</keyword>
<feature type="transmembrane region" description="Helical" evidence="1">
    <location>
        <begin position="12"/>
        <end position="29"/>
    </location>
</feature>
<feature type="transmembrane region" description="Helical" evidence="1">
    <location>
        <begin position="270"/>
        <end position="292"/>
    </location>
</feature>
<dbReference type="GO" id="GO:0004143">
    <property type="term" value="F:ATP-dependent diacylglycerol kinase activity"/>
    <property type="evidence" value="ECO:0007669"/>
    <property type="project" value="InterPro"/>
</dbReference>
<feature type="transmembrane region" description="Helical" evidence="1">
    <location>
        <begin position="72"/>
        <end position="91"/>
    </location>
</feature>
<dbReference type="EMBL" id="LAZR01003043">
    <property type="protein sequence ID" value="KKN22630.1"/>
    <property type="molecule type" value="Genomic_DNA"/>
</dbReference>
<keyword evidence="1" id="KW-1133">Transmembrane helix</keyword>